<gene>
    <name evidence="6" type="ORF">MQC88_10235</name>
</gene>
<dbReference type="Pfam" id="PF00109">
    <property type="entry name" value="ketoacyl-synt"/>
    <property type="match status" value="1"/>
</dbReference>
<protein>
    <submittedName>
        <fullName evidence="6">Polyketide synthase dehydratase domain-containing protein</fullName>
    </submittedName>
</protein>
<evidence type="ECO:0000256" key="1">
    <source>
        <dbReference type="ARBA" id="ARBA00005194"/>
    </source>
</evidence>
<evidence type="ECO:0000256" key="2">
    <source>
        <dbReference type="ARBA" id="ARBA00022450"/>
    </source>
</evidence>
<dbReference type="SMART" id="SM00825">
    <property type="entry name" value="PKS_KS"/>
    <property type="match status" value="1"/>
</dbReference>
<dbReference type="InterPro" id="IPR016035">
    <property type="entry name" value="Acyl_Trfase/lysoPLipase"/>
</dbReference>
<keyword evidence="4" id="KW-0808">Transferase</keyword>
<dbReference type="PROSITE" id="PS52004">
    <property type="entry name" value="KS3_2"/>
    <property type="match status" value="1"/>
</dbReference>
<dbReference type="InterPro" id="IPR032821">
    <property type="entry name" value="PKS_assoc"/>
</dbReference>
<dbReference type="PANTHER" id="PTHR43074:SF1">
    <property type="entry name" value="BETA-KETOACYL SYNTHASE FAMILY PROTEIN-RELATED"/>
    <property type="match status" value="1"/>
</dbReference>
<comment type="pathway">
    <text evidence="1">Lipid metabolism; fatty acid biosynthesis.</text>
</comment>
<dbReference type="Gene3D" id="3.40.366.10">
    <property type="entry name" value="Malonyl-Coenzyme A Acyl Carrier Protein, domain 2"/>
    <property type="match status" value="1"/>
</dbReference>
<dbReference type="SUPFAM" id="SSF55048">
    <property type="entry name" value="Probable ACP-binding domain of malonyl-CoA ACP transacylase"/>
    <property type="match status" value="1"/>
</dbReference>
<accession>A0ABT0A5P8</accession>
<proteinExistence type="predicted"/>
<dbReference type="Gene3D" id="3.30.70.3290">
    <property type="match status" value="1"/>
</dbReference>
<dbReference type="CDD" id="cd00833">
    <property type="entry name" value="PKS"/>
    <property type="match status" value="1"/>
</dbReference>
<dbReference type="Pfam" id="PF01648">
    <property type="entry name" value="ACPS"/>
    <property type="match status" value="1"/>
</dbReference>
<evidence type="ECO:0000256" key="4">
    <source>
        <dbReference type="ARBA" id="ARBA00022679"/>
    </source>
</evidence>
<dbReference type="InterPro" id="IPR001227">
    <property type="entry name" value="Ac_transferase_dom_sf"/>
</dbReference>
<keyword evidence="3" id="KW-0597">Phosphoprotein</keyword>
<comment type="caution">
    <text evidence="6">The sequence shown here is derived from an EMBL/GenBank/DDBJ whole genome shotgun (WGS) entry which is preliminary data.</text>
</comment>
<dbReference type="InterPro" id="IPR008278">
    <property type="entry name" value="4-PPantetheinyl_Trfase_dom"/>
</dbReference>
<dbReference type="PROSITE" id="PS51257">
    <property type="entry name" value="PROKAR_LIPOPROTEIN"/>
    <property type="match status" value="1"/>
</dbReference>
<feature type="domain" description="Ketosynthase family 3 (KS3)" evidence="5">
    <location>
        <begin position="25"/>
        <end position="478"/>
    </location>
</feature>
<dbReference type="PROSITE" id="PS00606">
    <property type="entry name" value="KS3_1"/>
    <property type="match status" value="1"/>
</dbReference>
<keyword evidence="2" id="KW-0596">Phosphopantetheine</keyword>
<evidence type="ECO:0000259" key="5">
    <source>
        <dbReference type="PROSITE" id="PS52004"/>
    </source>
</evidence>
<dbReference type="Proteomes" id="UP001165423">
    <property type="component" value="Unassembled WGS sequence"/>
</dbReference>
<evidence type="ECO:0000256" key="3">
    <source>
        <dbReference type="ARBA" id="ARBA00022553"/>
    </source>
</evidence>
<dbReference type="PANTHER" id="PTHR43074">
    <property type="entry name" value="OMEGA-3 POLYUNSATURATED FATTY ACID SYNTHASE PFAB-RELATED"/>
    <property type="match status" value="1"/>
</dbReference>
<dbReference type="InterPro" id="IPR037143">
    <property type="entry name" value="4-PPantetheinyl_Trfase_dom_sf"/>
</dbReference>
<dbReference type="SMART" id="SM00827">
    <property type="entry name" value="PKS_AT"/>
    <property type="match status" value="1"/>
</dbReference>
<evidence type="ECO:0000313" key="6">
    <source>
        <dbReference type="EMBL" id="MCJ0826323.1"/>
    </source>
</evidence>
<dbReference type="InterPro" id="IPR014030">
    <property type="entry name" value="Ketoacyl_synth_N"/>
</dbReference>
<dbReference type="InterPro" id="IPR014043">
    <property type="entry name" value="Acyl_transferase_dom"/>
</dbReference>
<dbReference type="Gene3D" id="3.30.70.250">
    <property type="entry name" value="Malonyl-CoA ACP transacylase, ACP-binding"/>
    <property type="match status" value="1"/>
</dbReference>
<dbReference type="Gene3D" id="3.10.129.110">
    <property type="entry name" value="Polyketide synthase dehydratase"/>
    <property type="match status" value="1"/>
</dbReference>
<dbReference type="Pfam" id="PF16197">
    <property type="entry name" value="KAsynt_C_assoc"/>
    <property type="match status" value="1"/>
</dbReference>
<dbReference type="InterPro" id="IPR049551">
    <property type="entry name" value="PKS_DH_C"/>
</dbReference>
<dbReference type="InterPro" id="IPR016039">
    <property type="entry name" value="Thiolase-like"/>
</dbReference>
<dbReference type="InterPro" id="IPR016036">
    <property type="entry name" value="Malonyl_transacylase_ACP-bd"/>
</dbReference>
<dbReference type="Pfam" id="PF00698">
    <property type="entry name" value="Acyl_transf_1"/>
    <property type="match status" value="1"/>
</dbReference>
<dbReference type="SUPFAM" id="SSF56214">
    <property type="entry name" value="4'-phosphopantetheinyl transferase"/>
    <property type="match status" value="2"/>
</dbReference>
<dbReference type="InterPro" id="IPR042104">
    <property type="entry name" value="PKS_dehydratase_sf"/>
</dbReference>
<dbReference type="Gene3D" id="3.40.47.10">
    <property type="match status" value="1"/>
</dbReference>
<name>A0ABT0A5P8_9GAMM</name>
<dbReference type="SUPFAM" id="SSF53901">
    <property type="entry name" value="Thiolase-like"/>
    <property type="match status" value="1"/>
</dbReference>
<dbReference type="Gene3D" id="3.90.470.20">
    <property type="entry name" value="4'-phosphopantetheinyl transferase domain"/>
    <property type="match status" value="2"/>
</dbReference>
<keyword evidence="7" id="KW-1185">Reference proteome</keyword>
<dbReference type="InterPro" id="IPR020841">
    <property type="entry name" value="PKS_Beta-ketoAc_synthase_dom"/>
</dbReference>
<organism evidence="6 7">
    <name type="scientific">Cognatiluteimonas sedimenti</name>
    <dbReference type="NCBI Taxonomy" id="2927791"/>
    <lineage>
        <taxon>Bacteria</taxon>
        <taxon>Pseudomonadati</taxon>
        <taxon>Pseudomonadota</taxon>
        <taxon>Gammaproteobacteria</taxon>
        <taxon>Lysobacterales</taxon>
        <taxon>Lysobacteraceae</taxon>
        <taxon>Cognatiluteimonas</taxon>
    </lineage>
</organism>
<evidence type="ECO:0000313" key="7">
    <source>
        <dbReference type="Proteomes" id="UP001165423"/>
    </source>
</evidence>
<dbReference type="SUPFAM" id="SSF52151">
    <property type="entry name" value="FabD/lysophospholipase-like"/>
    <property type="match status" value="1"/>
</dbReference>
<dbReference type="InterPro" id="IPR018201">
    <property type="entry name" value="Ketoacyl_synth_AS"/>
</dbReference>
<dbReference type="InterPro" id="IPR052568">
    <property type="entry name" value="PKS-FAS_Synthase"/>
</dbReference>
<sequence length="1627" mass="174138">MSRLEPVGPAPAIADAGSAQAAAASTPIAIIGMACIFPQAPDLHGFWNNVLEGVDAIGEPVADWGAQRYLEAGRIKTPFGGYLKDLYRFDPREFGIMPNSVAGGETDQYLALRVARDALADAGYLDPAADHSETGIVLGHSAYLHAGQVTVIQNNIVLDQTMDLVRAAIPHMGEDALRELRGMLQKKLPPTNADNAPGLVPNMMTGRIANRLDLRGPNYVLDAACASSLLAVAAAADELRAGRSRMMLAGGVNATLPADVNASFTQLGALSARGKVRPFEAGSDGTLLGEGLGVVVLKRLDDAIADNDRVYAVLRGVGHSSDGRGTGLLAPSHDGETLAMRRAYAATGVDPATVDLVEAHGTGIPLGDQTEIASLKSVFGGRSAPVGTKALGSVKSMISHCIPAAGIASLIKMSLALHHRTLPPTLCDRVNPELGIDQTPFYVNTRTAPWMAPPGQPRRAAVNSFGFGGINAHAILEQAPEAARVPGQMTDWPAELFVLSADSAAALEQKLERLAATVERNPSWRLPQIAAALVQEDAGAGHRVAIIAKDAKTLASGIGQALSKVRAGNVGAGPGGRGRVFYDHRRNDGKLAFVFPGEGSQYPHMLADLALCFDEVRQWLDFWRGLYGLPAGEARTDIVFPSSEVDDARRALLEERLHAMDVGSEAVFVGGMAMHALLSSLGVRADVMLGHSSGESAALAACGANAASSAQELADCISRHYAVYDALLQSGKIPVGALLAVGALPAEEVDRYLAQQGRDVQVAMDNCSNQMVLYGSAADIAHVQDGLAHLGAICMPLPFDRGYHTPAFAEVSAAFEQYYGDIGLERPKLPLYSCASVGLFPDDPAQVRALAAGQWSQKVRFRETIRRMHDDGVRVFVEVGPSGNLTAFVNDILADRDCLALSSNVRRRNGVEQLLATLAQLYVAGRELDLGKLYGRRELVAVDLDATASVRQPPVLDNTMPMVRLNEDEREQVRRLAQAPSPAGVAAAVAPAATAAGVAEADAAGAMPPVAAPAPDDDGRARVMSEYFDIMRDFLDQQRGLMEALPHAAAVGMPQAAETLHDVDSRTPLLDHIIEHDDAHLLAACHVSLEHDQFIRDHVLSGPVSESDPDLFGLACVPFMVSLELMAEACAALAGRYDVSVIENVKAFDWIALDDGALDVEVHARVIDRARNHYAAHVTTPRGIAVSAEFRFERDWQLAEVAPLADPRPWNIHVPSLYTTDRHAMFHGPVFQSIREILAWDDTGIDVRLSEVGLADFFAPGHTPQLVLNPVLLDALSQVAPCWLVQYVGPEFHSFPSHIDRIELYEPCPADREGVVVRGRQRPADGVSTDINAPRDWQFDCVDGEGRVLLRCRAMGNLFFRVPPSYHMARVNPLQGFLGAPAEPLAVDGVALWELPLIPGELCTQSGGICMRVLAHVLLSEQERGQWRVLQGSVRRHREWLSGRAALKEAVRCWIHAQTGQLLYSADIVVLHDEHGAPYVDGWWNGSLVDAPRVSLSHSGESCLVALASPDVPVGVDLEGLGRVKQPELVAQSLAPHEQGLVYGLAGAALEERVLRLWCAKEAAAKCLGIGLQGEPAGFAIRQADAACENMRVEHPLGMVDTRVVRRGDTIIAVATPAIMTDMEAYA</sequence>
<reference evidence="6 7" key="1">
    <citation type="submission" date="2022-03" db="EMBL/GenBank/DDBJ databases">
        <title>Luteimonas soily sp. nov., a novel bacterium isolated from the soil.</title>
        <authorList>
            <person name="Zhang X."/>
        </authorList>
    </citation>
    <scope>NUCLEOTIDE SEQUENCE [LARGE SCALE GENOMIC DNA]</scope>
    <source>
        <strain evidence="6 7">50</strain>
    </source>
</reference>
<dbReference type="RefSeq" id="WP_243321673.1">
    <property type="nucleotide sequence ID" value="NZ_JALGCL010000003.1"/>
</dbReference>
<dbReference type="Pfam" id="PF14765">
    <property type="entry name" value="PS-DH"/>
    <property type="match status" value="1"/>
</dbReference>
<dbReference type="InterPro" id="IPR014031">
    <property type="entry name" value="Ketoacyl_synth_C"/>
</dbReference>
<dbReference type="EMBL" id="JALGCL010000003">
    <property type="protein sequence ID" value="MCJ0826323.1"/>
    <property type="molecule type" value="Genomic_DNA"/>
</dbReference>
<dbReference type="Pfam" id="PF02801">
    <property type="entry name" value="Ketoacyl-synt_C"/>
    <property type="match status" value="1"/>
</dbReference>